<proteinExistence type="predicted"/>
<dbReference type="Pfam" id="PF02518">
    <property type="entry name" value="HATPase_c"/>
    <property type="match status" value="1"/>
</dbReference>
<sequence length="221" mass="22922">PTRRQERAAAARRMSGLAASRAAAVEAADAERRRIERDLHDGAQQRLVSLAMNLGIARAMLKDLPEPARDVIAGSHEEAKLALTELRGFIRGLHPAVLDELGLDAALSGLAGRTPIPVDVRVDLPGRLPPALESVAYFVVSEALTNVVKHSGASGAEVVLARRGDRIVLTVADDGRGGADAVGGSGLAGLSRRVASVDGTLTLSSPTGGPTRLTVELPCAL</sequence>
<dbReference type="InterPro" id="IPR011712">
    <property type="entry name" value="Sig_transdc_His_kin_sub3_dim/P"/>
</dbReference>
<gene>
    <name evidence="10" type="ORF">F9B16_41075</name>
</gene>
<dbReference type="GO" id="GO:0000155">
    <property type="term" value="F:phosphorelay sensor kinase activity"/>
    <property type="evidence" value="ECO:0007669"/>
    <property type="project" value="InterPro"/>
</dbReference>
<keyword evidence="6 10" id="KW-0418">Kinase</keyword>
<keyword evidence="3" id="KW-0597">Phosphoprotein</keyword>
<evidence type="ECO:0000256" key="7">
    <source>
        <dbReference type="ARBA" id="ARBA00022840"/>
    </source>
</evidence>
<evidence type="ECO:0000256" key="8">
    <source>
        <dbReference type="ARBA" id="ARBA00023012"/>
    </source>
</evidence>
<organism evidence="10 11">
    <name type="scientific">Actinomadura montaniterrae</name>
    <dbReference type="NCBI Taxonomy" id="1803903"/>
    <lineage>
        <taxon>Bacteria</taxon>
        <taxon>Bacillati</taxon>
        <taxon>Actinomycetota</taxon>
        <taxon>Actinomycetes</taxon>
        <taxon>Streptosporangiales</taxon>
        <taxon>Thermomonosporaceae</taxon>
        <taxon>Actinomadura</taxon>
    </lineage>
</organism>
<dbReference type="EC" id="2.7.13.3" evidence="2"/>
<protein>
    <recommendedName>
        <fullName evidence="2">histidine kinase</fullName>
        <ecNumber evidence="2">2.7.13.3</ecNumber>
    </recommendedName>
</protein>
<comment type="catalytic activity">
    <reaction evidence="1">
        <text>ATP + protein L-histidine = ADP + protein N-phospho-L-histidine.</text>
        <dbReference type="EC" id="2.7.13.3"/>
    </reaction>
</comment>
<evidence type="ECO:0000256" key="4">
    <source>
        <dbReference type="ARBA" id="ARBA00022679"/>
    </source>
</evidence>
<dbReference type="GO" id="GO:0016020">
    <property type="term" value="C:membrane"/>
    <property type="evidence" value="ECO:0007669"/>
    <property type="project" value="InterPro"/>
</dbReference>
<keyword evidence="5" id="KW-0547">Nucleotide-binding</keyword>
<accession>A0A6L3VFE8</accession>
<comment type="caution">
    <text evidence="10">The sequence shown here is derived from an EMBL/GenBank/DDBJ whole genome shotgun (WGS) entry which is preliminary data.</text>
</comment>
<dbReference type="SMART" id="SM00387">
    <property type="entry name" value="HATPase_c"/>
    <property type="match status" value="1"/>
</dbReference>
<dbReference type="GO" id="GO:0005524">
    <property type="term" value="F:ATP binding"/>
    <property type="evidence" value="ECO:0007669"/>
    <property type="project" value="UniProtKB-KW"/>
</dbReference>
<evidence type="ECO:0000256" key="6">
    <source>
        <dbReference type="ARBA" id="ARBA00022777"/>
    </source>
</evidence>
<dbReference type="PANTHER" id="PTHR24421:SF10">
    <property type="entry name" value="NITRATE_NITRITE SENSOR PROTEIN NARQ"/>
    <property type="match status" value="1"/>
</dbReference>
<reference evidence="10 11" key="1">
    <citation type="submission" date="2019-09" db="EMBL/GenBank/DDBJ databases">
        <title>Actinomadura physcomitrii sp. nov., a novel actinomycete isolated from moss [Physcomitrium sphaericum (Ludw) Fuernr].</title>
        <authorList>
            <person name="Liu C."/>
            <person name="Zhuang X."/>
        </authorList>
    </citation>
    <scope>NUCLEOTIDE SEQUENCE [LARGE SCALE GENOMIC DNA]</scope>
    <source>
        <strain evidence="10 11">CYP1-1B</strain>
    </source>
</reference>
<dbReference type="Gene3D" id="3.30.565.10">
    <property type="entry name" value="Histidine kinase-like ATPase, C-terminal domain"/>
    <property type="match status" value="1"/>
</dbReference>
<dbReference type="InterPro" id="IPR003594">
    <property type="entry name" value="HATPase_dom"/>
</dbReference>
<dbReference type="EMBL" id="WBMR01000212">
    <property type="protein sequence ID" value="KAB2365036.1"/>
    <property type="molecule type" value="Genomic_DNA"/>
</dbReference>
<dbReference type="InterPro" id="IPR036890">
    <property type="entry name" value="HATPase_C_sf"/>
</dbReference>
<dbReference type="AlphaFoldDB" id="A0A6L3VFE8"/>
<evidence type="ECO:0000256" key="1">
    <source>
        <dbReference type="ARBA" id="ARBA00000085"/>
    </source>
</evidence>
<dbReference type="PANTHER" id="PTHR24421">
    <property type="entry name" value="NITRATE/NITRITE SENSOR PROTEIN NARX-RELATED"/>
    <property type="match status" value="1"/>
</dbReference>
<dbReference type="GO" id="GO:0046983">
    <property type="term" value="F:protein dimerization activity"/>
    <property type="evidence" value="ECO:0007669"/>
    <property type="project" value="InterPro"/>
</dbReference>
<evidence type="ECO:0000256" key="2">
    <source>
        <dbReference type="ARBA" id="ARBA00012438"/>
    </source>
</evidence>
<name>A0A6L3VFE8_9ACTN</name>
<evidence type="ECO:0000313" key="11">
    <source>
        <dbReference type="Proteomes" id="UP000483004"/>
    </source>
</evidence>
<dbReference type="SUPFAM" id="SSF55874">
    <property type="entry name" value="ATPase domain of HSP90 chaperone/DNA topoisomerase II/histidine kinase"/>
    <property type="match status" value="1"/>
</dbReference>
<evidence type="ECO:0000259" key="9">
    <source>
        <dbReference type="SMART" id="SM00387"/>
    </source>
</evidence>
<evidence type="ECO:0000313" key="10">
    <source>
        <dbReference type="EMBL" id="KAB2365036.1"/>
    </source>
</evidence>
<keyword evidence="4" id="KW-0808">Transferase</keyword>
<dbReference type="Gene3D" id="1.20.5.1930">
    <property type="match status" value="1"/>
</dbReference>
<keyword evidence="11" id="KW-1185">Reference proteome</keyword>
<feature type="domain" description="Histidine kinase/HSP90-like ATPase" evidence="9">
    <location>
        <begin position="131"/>
        <end position="221"/>
    </location>
</feature>
<dbReference type="RefSeq" id="WP_192809236.1">
    <property type="nucleotide sequence ID" value="NZ_WBMR01000212.1"/>
</dbReference>
<dbReference type="Proteomes" id="UP000483004">
    <property type="component" value="Unassembled WGS sequence"/>
</dbReference>
<evidence type="ECO:0000256" key="5">
    <source>
        <dbReference type="ARBA" id="ARBA00022741"/>
    </source>
</evidence>
<dbReference type="CDD" id="cd16917">
    <property type="entry name" value="HATPase_UhpB-NarQ-NarX-like"/>
    <property type="match status" value="1"/>
</dbReference>
<evidence type="ECO:0000256" key="3">
    <source>
        <dbReference type="ARBA" id="ARBA00022553"/>
    </source>
</evidence>
<keyword evidence="7" id="KW-0067">ATP-binding</keyword>
<dbReference type="InterPro" id="IPR050482">
    <property type="entry name" value="Sensor_HK_TwoCompSys"/>
</dbReference>
<dbReference type="Pfam" id="PF07730">
    <property type="entry name" value="HisKA_3"/>
    <property type="match status" value="1"/>
</dbReference>
<feature type="non-terminal residue" evidence="10">
    <location>
        <position position="1"/>
    </location>
</feature>
<keyword evidence="8" id="KW-0902">Two-component regulatory system</keyword>